<feature type="region of interest" description="Disordered" evidence="5">
    <location>
        <begin position="464"/>
        <end position="490"/>
    </location>
</feature>
<feature type="region of interest" description="Disordered" evidence="5">
    <location>
        <begin position="345"/>
        <end position="389"/>
    </location>
</feature>
<keyword evidence="8" id="KW-1185">Reference proteome</keyword>
<dbReference type="PROSITE" id="PS51886">
    <property type="entry name" value="TLDC"/>
    <property type="match status" value="1"/>
</dbReference>
<dbReference type="GO" id="GO:0005739">
    <property type="term" value="C:mitochondrion"/>
    <property type="evidence" value="ECO:0007669"/>
    <property type="project" value="UniProtKB-SubCell"/>
</dbReference>
<comment type="subcellular location">
    <subcellularLocation>
        <location evidence="1">Mitochondrion</location>
    </subcellularLocation>
</comment>
<sequence length="832" mass="93158">MPCVCCKKPAPSGEHVAVSSRADSGSAAPKPNRMGDRGFDDDKAALQKWRDQHLPPKQQQHNNHQSPDEASSGSDASYGIDETKQPVKLSPRAVQAWQEKRQERSPPPPMSDPEEDTTPTTTPTATLIKPASTTSGSSSKRKSLKEELRSPYELSSASGSSQSGADSRSQLQLMHILRQIHPNEETTPHRDIIRDEEVSSHIEASPTTTTAATPIMHNPQRSSPTKQPQPQQPRIRNDYDQLDALVQESNTHIQQQQQQHSHNHHHNNATHSPPSSSNNSPRKRPIVSPPQAPPHHYQPKIQRQHDHEGLRDQMIRDVVLQQQQGAPSYDDDDDERLHGQVFLKVNSSPRSSPSHDHNHFISNTEEQEEDTDDYYNNTETGSVSDIFSDPALEDVASSLANDGESRERYILACRLLRTRITQRHPPPIMPMERELLQDLLERFRSSRNGGSAMAFEALSNILAQQQEEEESRSSYPSILDLDGSHDSSRDGVYSVASIREEEEGFNTVLRRRSSSSWRDEKNPKALPQLLEVEHEDDTTTAASRQSAAASPIVRLDGWNNAEREKPNHQQYPFVIMGFDEDTPTASRVLSPAIMEAMRGFLPYSISEDNFWLKFSLVRDGASLRVLLRSIMPCTHTVICVETNDGDVFGSFCSTPWKNNGDAQKWFGTGESFLWKLKQSRYVPEHFAFDASQRMHEMEVYPYTGHDDMVQYCTSTTLAVGGGSWNDAVCPYPGEPTGIGLLLDGDLEGGETNSCATFANPRLTRNNNNKTTVSNEFTIANLEVWTLTPHATIHLAEQLERQKYFIKEHTLETVPSSSPTRSSPMASPRGGRR</sequence>
<accession>A0A9N8DXT0</accession>
<feature type="compositionally biased region" description="Low complexity" evidence="5">
    <location>
        <begin position="206"/>
        <end position="234"/>
    </location>
</feature>
<reference evidence="7" key="1">
    <citation type="submission" date="2020-06" db="EMBL/GenBank/DDBJ databases">
        <authorList>
            <consortium name="Plant Systems Biology data submission"/>
        </authorList>
    </citation>
    <scope>NUCLEOTIDE SEQUENCE</scope>
    <source>
        <strain evidence="7">D6</strain>
    </source>
</reference>
<dbReference type="InterPro" id="IPR006571">
    <property type="entry name" value="TLDc_dom"/>
</dbReference>
<evidence type="ECO:0000259" key="6">
    <source>
        <dbReference type="PROSITE" id="PS51886"/>
    </source>
</evidence>
<evidence type="ECO:0000256" key="2">
    <source>
        <dbReference type="ARBA" id="ARBA00009540"/>
    </source>
</evidence>
<evidence type="ECO:0000256" key="1">
    <source>
        <dbReference type="ARBA" id="ARBA00004173"/>
    </source>
</evidence>
<evidence type="ECO:0000313" key="7">
    <source>
        <dbReference type="EMBL" id="CAB9508801.1"/>
    </source>
</evidence>
<feature type="region of interest" description="Disordered" evidence="5">
    <location>
        <begin position="1"/>
        <end position="234"/>
    </location>
</feature>
<evidence type="ECO:0000256" key="3">
    <source>
        <dbReference type="ARBA" id="ARBA00023128"/>
    </source>
</evidence>
<proteinExistence type="inferred from homology"/>
<feature type="compositionally biased region" description="Polar residues" evidence="5">
    <location>
        <begin position="57"/>
        <end position="75"/>
    </location>
</feature>
<dbReference type="OrthoDB" id="26679at2759"/>
<feature type="compositionally biased region" description="Basic and acidic residues" evidence="5">
    <location>
        <begin position="181"/>
        <end position="200"/>
    </location>
</feature>
<protein>
    <recommendedName>
        <fullName evidence="4">Oxidation resistance protein 1</fullName>
    </recommendedName>
</protein>
<dbReference type="PANTHER" id="PTHR23354:SF62">
    <property type="entry name" value="MUSTARD, ISOFORM V"/>
    <property type="match status" value="1"/>
</dbReference>
<evidence type="ECO:0000256" key="4">
    <source>
        <dbReference type="ARBA" id="ARBA00040604"/>
    </source>
</evidence>
<feature type="compositionally biased region" description="Low complexity" evidence="5">
    <location>
        <begin position="814"/>
        <end position="832"/>
    </location>
</feature>
<dbReference type="SMART" id="SM00584">
    <property type="entry name" value="TLDc"/>
    <property type="match status" value="1"/>
</dbReference>
<feature type="compositionally biased region" description="Low complexity" evidence="5">
    <location>
        <begin position="269"/>
        <end position="280"/>
    </location>
</feature>
<name>A0A9N8DXT0_9STRA</name>
<dbReference type="EMBL" id="CAICTM010000360">
    <property type="protein sequence ID" value="CAB9508801.1"/>
    <property type="molecule type" value="Genomic_DNA"/>
</dbReference>
<evidence type="ECO:0000256" key="5">
    <source>
        <dbReference type="SAM" id="MobiDB-lite"/>
    </source>
</evidence>
<comment type="similarity">
    <text evidence="2">Belongs to the OXR1 family.</text>
</comment>
<dbReference type="Pfam" id="PF07534">
    <property type="entry name" value="TLD"/>
    <property type="match status" value="1"/>
</dbReference>
<feature type="compositionally biased region" description="Low complexity" evidence="5">
    <location>
        <begin position="118"/>
        <end position="138"/>
    </location>
</feature>
<feature type="region of interest" description="Disordered" evidence="5">
    <location>
        <begin position="809"/>
        <end position="832"/>
    </location>
</feature>
<keyword evidence="3" id="KW-0496">Mitochondrion</keyword>
<dbReference type="Proteomes" id="UP001153069">
    <property type="component" value="Unassembled WGS sequence"/>
</dbReference>
<organism evidence="7 8">
    <name type="scientific">Seminavis robusta</name>
    <dbReference type="NCBI Taxonomy" id="568900"/>
    <lineage>
        <taxon>Eukaryota</taxon>
        <taxon>Sar</taxon>
        <taxon>Stramenopiles</taxon>
        <taxon>Ochrophyta</taxon>
        <taxon>Bacillariophyta</taxon>
        <taxon>Bacillariophyceae</taxon>
        <taxon>Bacillariophycidae</taxon>
        <taxon>Naviculales</taxon>
        <taxon>Naviculaceae</taxon>
        <taxon>Seminavis</taxon>
    </lineage>
</organism>
<feature type="compositionally biased region" description="Low complexity" evidence="5">
    <location>
        <begin position="155"/>
        <end position="170"/>
    </location>
</feature>
<comment type="caution">
    <text evidence="7">The sequence shown here is derived from an EMBL/GenBank/DDBJ whole genome shotgun (WGS) entry which is preliminary data.</text>
</comment>
<gene>
    <name evidence="7" type="ORF">SEMRO_361_G126520.1</name>
</gene>
<feature type="domain" description="TLDc" evidence="6">
    <location>
        <begin position="587"/>
        <end position="787"/>
    </location>
</feature>
<feature type="compositionally biased region" description="Basic and acidic residues" evidence="5">
    <location>
        <begin position="33"/>
        <end position="54"/>
    </location>
</feature>
<feature type="compositionally biased region" description="Low complexity" evidence="5">
    <location>
        <begin position="250"/>
        <end position="260"/>
    </location>
</feature>
<dbReference type="PANTHER" id="PTHR23354">
    <property type="entry name" value="NUCLEOLAR PROTEIN 7/ESTROGEN RECEPTOR COACTIVATOR-RELATED"/>
    <property type="match status" value="1"/>
</dbReference>
<evidence type="ECO:0000313" key="8">
    <source>
        <dbReference type="Proteomes" id="UP001153069"/>
    </source>
</evidence>
<feature type="region of interest" description="Disordered" evidence="5">
    <location>
        <begin position="250"/>
        <end position="306"/>
    </location>
</feature>
<dbReference type="AlphaFoldDB" id="A0A9N8DXT0"/>